<gene>
    <name evidence="1" type="primary">WBGene00273661</name>
</gene>
<evidence type="ECO:0000313" key="1">
    <source>
        <dbReference type="EnsemblMetazoa" id="PPA35292.1"/>
    </source>
</evidence>
<keyword evidence="2" id="KW-1185">Reference proteome</keyword>
<proteinExistence type="predicted"/>
<dbReference type="PROSITE" id="PS50181">
    <property type="entry name" value="FBOX"/>
    <property type="match status" value="1"/>
</dbReference>
<dbReference type="InterPro" id="IPR001810">
    <property type="entry name" value="F-box_dom"/>
</dbReference>
<organism evidence="1 2">
    <name type="scientific">Pristionchus pacificus</name>
    <name type="common">Parasitic nematode worm</name>
    <dbReference type="NCBI Taxonomy" id="54126"/>
    <lineage>
        <taxon>Eukaryota</taxon>
        <taxon>Metazoa</taxon>
        <taxon>Ecdysozoa</taxon>
        <taxon>Nematoda</taxon>
        <taxon>Chromadorea</taxon>
        <taxon>Rhabditida</taxon>
        <taxon>Rhabditina</taxon>
        <taxon>Diplogasteromorpha</taxon>
        <taxon>Diplogasteroidea</taxon>
        <taxon>Neodiplogasteridae</taxon>
        <taxon>Pristionchus</taxon>
    </lineage>
</organism>
<name>A0A2A6B8B0_PRIPA</name>
<protein>
    <submittedName>
        <fullName evidence="1">F-box domain-containing protein</fullName>
    </submittedName>
</protein>
<dbReference type="EnsemblMetazoa" id="PPA35292.1">
    <property type="protein sequence ID" value="PPA35292.1"/>
    <property type="gene ID" value="WBGene00273661"/>
</dbReference>
<sequence>MNLGCLPPDVIRIILPKFNAFEMDDLRLISPLWNSLVLEQFRRRDPSTFIAIYNVDWTMDTDKRGNDLSLNISKKSDRKFDLANCNNAFPKYYVMRETGVLHHHYEDFRFISLEKFRKSDLLFGVLLCSILIISHLNFIFLQDMKIYTTCLLLVIACNLLPEDPIEVAGTESKESRELKRIFAHGSWIKKLRLDPRVADMETFERVRQTLGSIPIRKVFLLGISMDSGEDPCSDVIDFLEHHGVRELRVQADGEDIPKLRKFLLDTIRIIPFIRVIEGHPAQPATFWDEFAHDLTATGECSVRSIRDIYGALLTITAPHYVEKRRKKAHLRVADIFV</sequence>
<reference evidence="2" key="1">
    <citation type="journal article" date="2008" name="Nat. Genet.">
        <title>The Pristionchus pacificus genome provides a unique perspective on nematode lifestyle and parasitism.</title>
        <authorList>
            <person name="Dieterich C."/>
            <person name="Clifton S.W."/>
            <person name="Schuster L.N."/>
            <person name="Chinwalla A."/>
            <person name="Delehaunty K."/>
            <person name="Dinkelacker I."/>
            <person name="Fulton L."/>
            <person name="Fulton R."/>
            <person name="Godfrey J."/>
            <person name="Minx P."/>
            <person name="Mitreva M."/>
            <person name="Roeseler W."/>
            <person name="Tian H."/>
            <person name="Witte H."/>
            <person name="Yang S.P."/>
            <person name="Wilson R.K."/>
            <person name="Sommer R.J."/>
        </authorList>
    </citation>
    <scope>NUCLEOTIDE SEQUENCE [LARGE SCALE GENOMIC DNA]</scope>
    <source>
        <strain evidence="2">PS312</strain>
    </source>
</reference>
<dbReference type="Proteomes" id="UP000005239">
    <property type="component" value="Unassembled WGS sequence"/>
</dbReference>
<dbReference type="AlphaFoldDB" id="A0A2A6B8B0"/>
<reference evidence="1" key="2">
    <citation type="submission" date="2022-06" db="UniProtKB">
        <authorList>
            <consortium name="EnsemblMetazoa"/>
        </authorList>
    </citation>
    <scope>IDENTIFICATION</scope>
    <source>
        <strain evidence="1">PS312</strain>
    </source>
</reference>
<accession>A0A8R1ULM0</accession>
<evidence type="ECO:0000313" key="2">
    <source>
        <dbReference type="Proteomes" id="UP000005239"/>
    </source>
</evidence>
<accession>A0A2A6B8B0</accession>